<keyword evidence="2" id="KW-1185">Reference proteome</keyword>
<protein>
    <recommendedName>
        <fullName evidence="3">DUF2867 domain-containing protein</fullName>
    </recommendedName>
</protein>
<organism evidence="1 2">
    <name type="scientific">Commensalibacter papalotli</name>
    <name type="common">ex Botero et al. 2024</name>
    <dbReference type="NCBI Taxonomy" id="2972766"/>
    <lineage>
        <taxon>Bacteria</taxon>
        <taxon>Pseudomonadati</taxon>
        <taxon>Pseudomonadota</taxon>
        <taxon>Alphaproteobacteria</taxon>
        <taxon>Acetobacterales</taxon>
        <taxon>Acetobacteraceae</taxon>
    </lineage>
</organism>
<dbReference type="EMBL" id="CAMXCH010000002">
    <property type="protein sequence ID" value="CAI3943142.1"/>
    <property type="molecule type" value="Genomic_DNA"/>
</dbReference>
<proteinExistence type="predicted"/>
<dbReference type="Proteomes" id="UP001154272">
    <property type="component" value="Unassembled WGS sequence"/>
</dbReference>
<name>A0ABM9HPK3_9PROT</name>
<evidence type="ECO:0008006" key="3">
    <source>
        <dbReference type="Google" id="ProtNLM"/>
    </source>
</evidence>
<reference evidence="1" key="1">
    <citation type="submission" date="2022-10" db="EMBL/GenBank/DDBJ databases">
        <authorList>
            <person name="Botero Cardona J."/>
        </authorList>
    </citation>
    <scope>NUCLEOTIDE SEQUENCE</scope>
    <source>
        <strain evidence="1">R-83534</strain>
    </source>
</reference>
<evidence type="ECO:0000313" key="1">
    <source>
        <dbReference type="EMBL" id="CAI3943142.1"/>
    </source>
</evidence>
<evidence type="ECO:0000313" key="2">
    <source>
        <dbReference type="Proteomes" id="UP001154272"/>
    </source>
</evidence>
<dbReference type="RefSeq" id="WP_282023801.1">
    <property type="nucleotide sequence ID" value="NZ_CAMXCH010000002.1"/>
</dbReference>
<sequence length="180" mass="21125">MLIDKYLPSYHFSEQHSIIVNSIPIKVLSAAVHYDTQSDYLFKIAIILRELPNRILKKDNTQTIKSFSMKQFTCLEKVNEQEIVFGLLGRFWEINYGLSPCQHTQDFISFNQPKSAKLVLNFHVTPLKHGKTLLSTETRIFCIDKYSLRSFSYYWYLIRPVSGFIRHRMLKAIAKNCQIL</sequence>
<gene>
    <name evidence="1" type="ORF">R83534S58_LOCUS1255</name>
</gene>
<comment type="caution">
    <text evidence="1">The sequence shown here is derived from an EMBL/GenBank/DDBJ whole genome shotgun (WGS) entry which is preliminary data.</text>
</comment>
<accession>A0ABM9HPK3</accession>